<reference evidence="2" key="1">
    <citation type="journal article" date="2016" name="Nature">
        <title>Genome evolution in the allotetraploid frog Xenopus laevis.</title>
        <authorList>
            <person name="Session A.M."/>
            <person name="Uno Y."/>
            <person name="Kwon T."/>
            <person name="Chapman J.A."/>
            <person name="Toyoda A."/>
            <person name="Takahashi S."/>
            <person name="Fukui A."/>
            <person name="Hikosaka A."/>
            <person name="Suzuki A."/>
            <person name="Kondo M."/>
            <person name="van Heeringen S.J."/>
            <person name="Quigley I."/>
            <person name="Heinz S."/>
            <person name="Ogino H."/>
            <person name="Ochi H."/>
            <person name="Hellsten U."/>
            <person name="Lyons J.B."/>
            <person name="Simakov O."/>
            <person name="Putnam N."/>
            <person name="Stites J."/>
            <person name="Kuroki Y."/>
            <person name="Tanaka T."/>
            <person name="Michiue T."/>
            <person name="Watanabe M."/>
            <person name="Bogdanovic O."/>
            <person name="Lister R."/>
            <person name="Georgiou G."/>
            <person name="Paranjpe S.S."/>
            <person name="van Kruijsbergen I."/>
            <person name="Shu S."/>
            <person name="Carlson J."/>
            <person name="Kinoshita T."/>
            <person name="Ohta Y."/>
            <person name="Mawaribuchi S."/>
            <person name="Jenkins J."/>
            <person name="Grimwood J."/>
            <person name="Schmutz J."/>
            <person name="Mitros T."/>
            <person name="Mozaffari S.V."/>
            <person name="Suzuki Y."/>
            <person name="Haramoto Y."/>
            <person name="Yamamoto T.S."/>
            <person name="Takagi C."/>
            <person name="Heald R."/>
            <person name="Miller K."/>
            <person name="Haudenschild C."/>
            <person name="Kitzman J."/>
            <person name="Nakayama T."/>
            <person name="Izutsu Y."/>
            <person name="Robert J."/>
            <person name="Fortriede J."/>
            <person name="Burns K."/>
            <person name="Lotay V."/>
            <person name="Karimi K."/>
            <person name="Yasuoka Y."/>
            <person name="Dichmann D.S."/>
            <person name="Flajnik M.F."/>
            <person name="Houston D.W."/>
            <person name="Shendure J."/>
            <person name="DuPasquier L."/>
            <person name="Vize P.D."/>
            <person name="Zorn A.M."/>
            <person name="Ito M."/>
            <person name="Marcotte E.M."/>
            <person name="Wallingford J.B."/>
            <person name="Ito Y."/>
            <person name="Asashima M."/>
            <person name="Ueno N."/>
            <person name="Matsuda Y."/>
            <person name="Veenstra G.J."/>
            <person name="Fujiyama A."/>
            <person name="Harland R.M."/>
            <person name="Taira M."/>
            <person name="Rokhsar D.S."/>
        </authorList>
    </citation>
    <scope>NUCLEOTIDE SEQUENCE [LARGE SCALE GENOMIC DNA]</scope>
    <source>
        <strain evidence="2">J</strain>
    </source>
</reference>
<organism evidence="1 2">
    <name type="scientific">Xenopus laevis</name>
    <name type="common">African clawed frog</name>
    <dbReference type="NCBI Taxonomy" id="8355"/>
    <lineage>
        <taxon>Eukaryota</taxon>
        <taxon>Metazoa</taxon>
        <taxon>Chordata</taxon>
        <taxon>Craniata</taxon>
        <taxon>Vertebrata</taxon>
        <taxon>Euteleostomi</taxon>
        <taxon>Amphibia</taxon>
        <taxon>Batrachia</taxon>
        <taxon>Anura</taxon>
        <taxon>Pipoidea</taxon>
        <taxon>Pipidae</taxon>
        <taxon>Xenopodinae</taxon>
        <taxon>Xenopus</taxon>
        <taxon>Xenopus</taxon>
    </lineage>
</organism>
<dbReference type="Proteomes" id="UP000694892">
    <property type="component" value="Chromosome 8L"/>
</dbReference>
<accession>A0A974C9S6</accession>
<dbReference type="AlphaFoldDB" id="A0A974C9S6"/>
<sequence length="190" mass="20944">MQLLSALLSAPPRRGDSRRIPQLLERRYSSPGLPSPGLSSLTEWVCPLTGGGNESGRAGREREGQCGDREAAIGELWRLHRYAHTPIHRAAQLQSIHKYTALTYTFPLGSSHRKWRCLGASLQAHQLSINAHTHRHPGASTLANSTSDTGPTKGLFLLFTRRGETGRGEAQGCCILLPRGEICERRLFEN</sequence>
<protein>
    <submittedName>
        <fullName evidence="1">Uncharacterized protein</fullName>
    </submittedName>
</protein>
<evidence type="ECO:0000313" key="2">
    <source>
        <dbReference type="Proteomes" id="UP000694892"/>
    </source>
</evidence>
<evidence type="ECO:0000313" key="1">
    <source>
        <dbReference type="EMBL" id="OCT69280.1"/>
    </source>
</evidence>
<proteinExistence type="predicted"/>
<name>A0A974C9S6_XENLA</name>
<dbReference type="EMBL" id="CM004480">
    <property type="protein sequence ID" value="OCT69280.1"/>
    <property type="molecule type" value="Genomic_DNA"/>
</dbReference>
<gene>
    <name evidence="1" type="ORF">XELAEV_18040591mg</name>
</gene>